<dbReference type="OrthoDB" id="9815896at2"/>
<dbReference type="GO" id="GO:0005737">
    <property type="term" value="C:cytoplasm"/>
    <property type="evidence" value="ECO:0007669"/>
    <property type="project" value="UniProtKB-SubCell"/>
</dbReference>
<evidence type="ECO:0000256" key="3">
    <source>
        <dbReference type="ARBA" id="ARBA00019010"/>
    </source>
</evidence>
<keyword evidence="12" id="KW-1185">Reference proteome</keyword>
<keyword evidence="7" id="KW-0547">Nucleotide-binding</keyword>
<accession>A0A135L0Q2</accession>
<dbReference type="InterPro" id="IPR003442">
    <property type="entry name" value="T6A_TsaE"/>
</dbReference>
<dbReference type="RefSeq" id="WP_068727810.1">
    <property type="nucleotide sequence ID" value="NZ_LSKU01000002.1"/>
</dbReference>
<gene>
    <name evidence="11" type="ORF">U473_13905</name>
</gene>
<dbReference type="Pfam" id="PF02367">
    <property type="entry name" value="TsaE"/>
    <property type="match status" value="1"/>
</dbReference>
<reference evidence="11 12" key="1">
    <citation type="submission" date="2016-02" db="EMBL/GenBank/DDBJ databases">
        <title>Draft Genome for Tepidibacillus decaturensis nov. sp. Strain Z9, an Anaerobic, Moderately Thermophilic and Heterotrophic Bacterium from Deep Subsurface of the Illinois Basin, USA.</title>
        <authorList>
            <person name="Dong Y."/>
            <person name="Chang J.Y."/>
            <person name="Sanford R."/>
            <person name="Fouke B.W."/>
        </authorList>
    </citation>
    <scope>NUCLEOTIDE SEQUENCE [LARGE SCALE GENOMIC DNA]</scope>
    <source>
        <strain evidence="11 12">Z9</strain>
    </source>
</reference>
<dbReference type="PANTHER" id="PTHR33540:SF2">
    <property type="entry name" value="TRNA THREONYLCARBAMOYLADENOSINE BIOSYNTHESIS PROTEIN TSAE"/>
    <property type="match status" value="1"/>
</dbReference>
<evidence type="ECO:0000256" key="6">
    <source>
        <dbReference type="ARBA" id="ARBA00022723"/>
    </source>
</evidence>
<evidence type="ECO:0000313" key="12">
    <source>
        <dbReference type="Proteomes" id="UP000070352"/>
    </source>
</evidence>
<evidence type="ECO:0000256" key="1">
    <source>
        <dbReference type="ARBA" id="ARBA00004496"/>
    </source>
</evidence>
<dbReference type="Gene3D" id="3.40.50.300">
    <property type="entry name" value="P-loop containing nucleotide triphosphate hydrolases"/>
    <property type="match status" value="1"/>
</dbReference>
<dbReference type="GO" id="GO:0046872">
    <property type="term" value="F:metal ion binding"/>
    <property type="evidence" value="ECO:0007669"/>
    <property type="project" value="UniProtKB-KW"/>
</dbReference>
<dbReference type="GO" id="GO:0005524">
    <property type="term" value="F:ATP binding"/>
    <property type="evidence" value="ECO:0007669"/>
    <property type="project" value="UniProtKB-KW"/>
</dbReference>
<dbReference type="FunFam" id="3.40.50.300:FF:000777">
    <property type="entry name" value="tRNA (N6-adenosine(37)-N6)-threonylcarbamoyltransferase complex ATPase TsaE"/>
    <property type="match status" value="1"/>
</dbReference>
<keyword evidence="9" id="KW-0460">Magnesium</keyword>
<dbReference type="GO" id="GO:0002949">
    <property type="term" value="P:tRNA threonylcarbamoyladenosine modification"/>
    <property type="evidence" value="ECO:0007669"/>
    <property type="project" value="InterPro"/>
</dbReference>
<sequence length="158" mass="18246">MSKPYVFFTNDVFETQQLASKLAKYLHPGDVITLEGDLGAGKTSFTQGIAKGLEISQVVNSPTFTIIKEYYGRIPLYHMDVYRLEDGAEDLGFEEYFYGEGVTMIEWASMIHEFLPEELLNIKIEKISNDQRKITFEPKGERYIQLCEEFSRNEDFSD</sequence>
<evidence type="ECO:0000256" key="8">
    <source>
        <dbReference type="ARBA" id="ARBA00022840"/>
    </source>
</evidence>
<dbReference type="AlphaFoldDB" id="A0A135L0Q2"/>
<dbReference type="SUPFAM" id="SSF52540">
    <property type="entry name" value="P-loop containing nucleoside triphosphate hydrolases"/>
    <property type="match status" value="1"/>
</dbReference>
<name>A0A135L0Q2_9BACI</name>
<dbReference type="STRING" id="1413211.U473_13905"/>
<keyword evidence="5" id="KW-0819">tRNA processing</keyword>
<dbReference type="PANTHER" id="PTHR33540">
    <property type="entry name" value="TRNA THREONYLCARBAMOYLADENOSINE BIOSYNTHESIS PROTEIN TSAE"/>
    <property type="match status" value="1"/>
</dbReference>
<proteinExistence type="inferred from homology"/>
<dbReference type="NCBIfam" id="TIGR00150">
    <property type="entry name" value="T6A_YjeE"/>
    <property type="match status" value="1"/>
</dbReference>
<evidence type="ECO:0000256" key="9">
    <source>
        <dbReference type="ARBA" id="ARBA00022842"/>
    </source>
</evidence>
<comment type="subcellular location">
    <subcellularLocation>
        <location evidence="1">Cytoplasm</location>
    </subcellularLocation>
</comment>
<evidence type="ECO:0000256" key="4">
    <source>
        <dbReference type="ARBA" id="ARBA00022490"/>
    </source>
</evidence>
<keyword evidence="4" id="KW-0963">Cytoplasm</keyword>
<evidence type="ECO:0000256" key="10">
    <source>
        <dbReference type="ARBA" id="ARBA00032441"/>
    </source>
</evidence>
<evidence type="ECO:0000313" key="11">
    <source>
        <dbReference type="EMBL" id="KXG42560.1"/>
    </source>
</evidence>
<dbReference type="Proteomes" id="UP000070352">
    <property type="component" value="Unassembled WGS sequence"/>
</dbReference>
<evidence type="ECO:0000256" key="5">
    <source>
        <dbReference type="ARBA" id="ARBA00022694"/>
    </source>
</evidence>
<dbReference type="EMBL" id="LSKU01000002">
    <property type="protein sequence ID" value="KXG42560.1"/>
    <property type="molecule type" value="Genomic_DNA"/>
</dbReference>
<dbReference type="InterPro" id="IPR027417">
    <property type="entry name" value="P-loop_NTPase"/>
</dbReference>
<comment type="caution">
    <text evidence="11">The sequence shown here is derived from an EMBL/GenBank/DDBJ whole genome shotgun (WGS) entry which is preliminary data.</text>
</comment>
<evidence type="ECO:0000256" key="2">
    <source>
        <dbReference type="ARBA" id="ARBA00007599"/>
    </source>
</evidence>
<comment type="similarity">
    <text evidence="2">Belongs to the TsaE family.</text>
</comment>
<keyword evidence="6" id="KW-0479">Metal-binding</keyword>
<evidence type="ECO:0000256" key="7">
    <source>
        <dbReference type="ARBA" id="ARBA00022741"/>
    </source>
</evidence>
<keyword evidence="8" id="KW-0067">ATP-binding</keyword>
<organism evidence="11 12">
    <name type="scientific">Tepidibacillus decaturensis</name>
    <dbReference type="NCBI Taxonomy" id="1413211"/>
    <lineage>
        <taxon>Bacteria</taxon>
        <taxon>Bacillati</taxon>
        <taxon>Bacillota</taxon>
        <taxon>Bacilli</taxon>
        <taxon>Bacillales</taxon>
        <taxon>Bacillaceae</taxon>
        <taxon>Tepidibacillus</taxon>
    </lineage>
</organism>
<protein>
    <recommendedName>
        <fullName evidence="3">tRNA threonylcarbamoyladenosine biosynthesis protein TsaE</fullName>
    </recommendedName>
    <alternativeName>
        <fullName evidence="10">t(6)A37 threonylcarbamoyladenosine biosynthesis protein TsaE</fullName>
    </alternativeName>
</protein>